<keyword evidence="2 3" id="KW-0975">Bacterial flagellum</keyword>
<dbReference type="InterPro" id="IPR042187">
    <property type="entry name" value="Flagellin_C_sub2"/>
</dbReference>
<dbReference type="Gene3D" id="2.170.280.10">
    <property type="entry name" value="f41 fragment of flagellin, middle domain"/>
    <property type="match status" value="1"/>
</dbReference>
<dbReference type="STRING" id="177439.DP1661"/>
<dbReference type="GO" id="GO:0009288">
    <property type="term" value="C:bacterial-type flagellum"/>
    <property type="evidence" value="ECO:0007669"/>
    <property type="project" value="UniProtKB-SubCell"/>
</dbReference>
<evidence type="ECO:0000256" key="1">
    <source>
        <dbReference type="ARBA" id="ARBA00005709"/>
    </source>
</evidence>
<keyword evidence="6" id="KW-0969">Cilium</keyword>
<organism evidence="6 7">
    <name type="scientific">Desulfotalea psychrophila (strain LSv54 / DSM 12343)</name>
    <dbReference type="NCBI Taxonomy" id="177439"/>
    <lineage>
        <taxon>Bacteria</taxon>
        <taxon>Pseudomonadati</taxon>
        <taxon>Thermodesulfobacteriota</taxon>
        <taxon>Desulfobulbia</taxon>
        <taxon>Desulfobulbales</taxon>
        <taxon>Desulfocapsaceae</taxon>
        <taxon>Desulfotalea</taxon>
    </lineage>
</organism>
<proteinExistence type="inferred from homology"/>
<gene>
    <name evidence="6" type="ordered locus">DP1661</name>
</gene>
<keyword evidence="7" id="KW-1185">Reference proteome</keyword>
<evidence type="ECO:0000256" key="3">
    <source>
        <dbReference type="RuleBase" id="RU362073"/>
    </source>
</evidence>
<comment type="similarity">
    <text evidence="1 3">Belongs to the bacterial flagellin family.</text>
</comment>
<keyword evidence="3" id="KW-0964">Secreted</keyword>
<keyword evidence="6" id="KW-0966">Cell projection</keyword>
<evidence type="ECO:0000259" key="4">
    <source>
        <dbReference type="Pfam" id="PF00669"/>
    </source>
</evidence>
<dbReference type="GO" id="GO:0005576">
    <property type="term" value="C:extracellular region"/>
    <property type="evidence" value="ECO:0007669"/>
    <property type="project" value="UniProtKB-SubCell"/>
</dbReference>
<dbReference type="GO" id="GO:0005198">
    <property type="term" value="F:structural molecule activity"/>
    <property type="evidence" value="ECO:0007669"/>
    <property type="project" value="UniProtKB-UniRule"/>
</dbReference>
<dbReference type="Gene3D" id="2.30.220.10">
    <property type="entry name" value="f41 fragment of flagellin, C-terminal domain"/>
    <property type="match status" value="1"/>
</dbReference>
<evidence type="ECO:0000259" key="5">
    <source>
        <dbReference type="Pfam" id="PF00700"/>
    </source>
</evidence>
<dbReference type="Gene3D" id="1.20.1330.10">
    <property type="entry name" value="f41 fragment of flagellin, N-terminal domain"/>
    <property type="match status" value="2"/>
</dbReference>
<protein>
    <recommendedName>
        <fullName evidence="3">Flagellin</fullName>
    </recommendedName>
</protein>
<evidence type="ECO:0000313" key="6">
    <source>
        <dbReference type="EMBL" id="CAG36390.1"/>
    </source>
</evidence>
<dbReference type="Gene3D" id="6.10.10.10">
    <property type="entry name" value="Flagellar export chaperone, C-terminal domain"/>
    <property type="match status" value="1"/>
</dbReference>
<dbReference type="Gene3D" id="6.10.280.190">
    <property type="match status" value="1"/>
</dbReference>
<evidence type="ECO:0000256" key="2">
    <source>
        <dbReference type="ARBA" id="ARBA00023143"/>
    </source>
</evidence>
<dbReference type="PANTHER" id="PTHR42792:SF2">
    <property type="entry name" value="FLAGELLIN"/>
    <property type="match status" value="1"/>
</dbReference>
<dbReference type="Pfam" id="PF00669">
    <property type="entry name" value="Flagellin_N"/>
    <property type="match status" value="1"/>
</dbReference>
<reference evidence="7" key="1">
    <citation type="journal article" date="2004" name="Environ. Microbiol.">
        <title>The genome of Desulfotalea psychrophila, a sulfate-reducing bacterium from permanently cold Arctic sediments.</title>
        <authorList>
            <person name="Rabus R."/>
            <person name="Ruepp A."/>
            <person name="Frickey T."/>
            <person name="Rattei T."/>
            <person name="Fartmann B."/>
            <person name="Stark M."/>
            <person name="Bauer M."/>
            <person name="Zibat A."/>
            <person name="Lombardot T."/>
            <person name="Becker I."/>
            <person name="Amann J."/>
            <person name="Gellner K."/>
            <person name="Teeling H."/>
            <person name="Leuschner W.D."/>
            <person name="Gloeckner F.-O."/>
            <person name="Lupas A.N."/>
            <person name="Amann R."/>
            <person name="Klenk H.-P."/>
        </authorList>
    </citation>
    <scope>NUCLEOTIDE SEQUENCE [LARGE SCALE GENOMIC DNA]</scope>
    <source>
        <strain evidence="7">DSM 12343 / LSv54</strain>
    </source>
</reference>
<dbReference type="AlphaFoldDB" id="Q6AMN5"/>
<dbReference type="HOGENOM" id="CLU_279361_0_0_7"/>
<keyword evidence="6" id="KW-0282">Flagellum</keyword>
<comment type="function">
    <text evidence="3">Flagellin is the subunit protein which polymerizes to form the filaments of bacterial flagella.</text>
</comment>
<sequence length="1128" mass="114617">MALSINTNVASLNAQRNLNKSQGSLGTSMERLSSGLRINSAKDDAAGLAISDRMTSQVRGLNQATRNANDGISMAQTAEGALQESTNILQRIRELAVQSSNDTNTGSDRASLNDEVQQLKSELDRIADTTEFNGKKVLDGTLQDATFQVGSNAGKNQTISFSIESSKGADLSQDGRSLDAPAGNGITGSTMTGSVAAGTIQVNGNDVGAATNNKELAAAISAADSSVEAKAVNNQSFDFNTVNLSITGPKTDEAAPLARENTTVSLAITDTTDATTFAVDDLKIGAEAAAAITDLNLIAKGDATALAAAISDIDGVTAETTNSTVLAWGVTTSSSGMKLTISDAADANPISVDVATGTDNASVDDVIAAFDDIAGYSAVKNVAGTEITITSEDGKAFNIKQTQTDGASVLAGGFTALPTATAVLQKANGVDLTFSGEQDIVVETTTAGAVALDSYAGATYNTEAPPAPAVDPTAPTIMTAVPTDTLVSGDLTIGGEEIITLDAEKATLVDAINTAAVEGVTASLENKQSLAWAADVTLAVDASYKLTLETDGGVAANVIIGGDVDSEVDAGDVAAAINETFKETEEFKASVDVTTGNLVIESKDGATFNLTEFTNNKADGSGADTALTSVAGLVEGVGGAGVDYAATAVNVTIANDSDVTIAMGAGADIKVGDGLVAGVYEVPAPIVGNVASTGGESSVTGPLNAGDLTINGEDVGAVEGDAAAIAAQIQKTDADITATATNSQTVKFDEVKLGADGSYTLQIGGAEIAVATTLDAGDDAVSTDDDTHSVTSQNVIAAINKNADGFSAIAELDKDDKETGNIIITKAGGSNFTLNEDIDSKEAAANKIGLADTVADGRDLRGTVSLESDTSIIIAGDDPSKAGLEAGRVDPGVVGDYNLTLTGDDGTEFKVDMSSAKRDGHVTAEDVATAINSDAATTAKFSAKVDEDGQLQVSRNDGSSFKITEMVDKDGDTKDDGVITDGLVGVDNAAKKFVGQVEIDSPVDVTLTGSGLKEAGLNNIGNGSTTIDKLDILTRDSANTAITSVDEALMDIDQMRGKLGAVQNRFTSTISNLNNVSENLSAARSRILDTDIAKETSEMTKQNILQQAGVSILAQAKQAPQMALSLIK</sequence>
<dbReference type="EMBL" id="CR522870">
    <property type="protein sequence ID" value="CAG36390.1"/>
    <property type="molecule type" value="Genomic_DNA"/>
</dbReference>
<name>Q6AMN5_DESPS</name>
<dbReference type="Proteomes" id="UP000000602">
    <property type="component" value="Chromosome"/>
</dbReference>
<dbReference type="InterPro" id="IPR046358">
    <property type="entry name" value="Flagellin_C"/>
</dbReference>
<evidence type="ECO:0000313" key="7">
    <source>
        <dbReference type="Proteomes" id="UP000000602"/>
    </source>
</evidence>
<comment type="subcellular location">
    <subcellularLocation>
        <location evidence="3">Secreted</location>
    </subcellularLocation>
    <subcellularLocation>
        <location evidence="3">Bacterial flagellum</location>
    </subcellularLocation>
</comment>
<dbReference type="InterPro" id="IPR001029">
    <property type="entry name" value="Flagellin_N"/>
</dbReference>
<accession>Q6AMN5</accession>
<dbReference type="KEGG" id="dps:DP1661"/>
<dbReference type="SUPFAM" id="SSF64518">
    <property type="entry name" value="Phase 1 flagellin"/>
    <property type="match status" value="2"/>
</dbReference>
<dbReference type="InterPro" id="IPR001492">
    <property type="entry name" value="Flagellin"/>
</dbReference>
<dbReference type="Pfam" id="PF00700">
    <property type="entry name" value="Flagellin_C"/>
    <property type="match status" value="1"/>
</dbReference>
<feature type="domain" description="Flagellin N-terminal" evidence="4">
    <location>
        <begin position="5"/>
        <end position="141"/>
    </location>
</feature>
<dbReference type="PRINTS" id="PR00207">
    <property type="entry name" value="FLAGELLIN"/>
</dbReference>
<feature type="domain" description="Flagellin C-terminal" evidence="5">
    <location>
        <begin position="1043"/>
        <end position="1127"/>
    </location>
</feature>
<dbReference type="eggNOG" id="COG1344">
    <property type="taxonomic scope" value="Bacteria"/>
</dbReference>
<dbReference type="PANTHER" id="PTHR42792">
    <property type="entry name" value="FLAGELLIN"/>
    <property type="match status" value="1"/>
</dbReference>